<keyword evidence="3" id="KW-1185">Reference proteome</keyword>
<dbReference type="Pfam" id="PF03928">
    <property type="entry name" value="HbpS-like"/>
    <property type="match status" value="1"/>
</dbReference>
<dbReference type="InterPro" id="IPR052517">
    <property type="entry name" value="GlcG_carb_metab_protein"/>
</dbReference>
<feature type="chain" id="PRO_5046665422" evidence="1">
    <location>
        <begin position="25"/>
        <end position="165"/>
    </location>
</feature>
<dbReference type="PANTHER" id="PTHR34309:SF10">
    <property type="entry name" value="SLR1406 PROTEIN"/>
    <property type="match status" value="1"/>
</dbReference>
<dbReference type="SUPFAM" id="SSF143744">
    <property type="entry name" value="GlcG-like"/>
    <property type="match status" value="1"/>
</dbReference>
<comment type="caution">
    <text evidence="2">The sequence shown here is derived from an EMBL/GenBank/DDBJ whole genome shotgun (WGS) entry which is preliminary data.</text>
</comment>
<dbReference type="Gene3D" id="3.30.450.150">
    <property type="entry name" value="Haem-degrading domain"/>
    <property type="match status" value="1"/>
</dbReference>
<dbReference type="Proteomes" id="UP001321492">
    <property type="component" value="Unassembled WGS sequence"/>
</dbReference>
<protein>
    <submittedName>
        <fullName evidence="2">Heme-binding protein</fullName>
    </submittedName>
</protein>
<keyword evidence="1" id="KW-0732">Signal</keyword>
<evidence type="ECO:0000313" key="2">
    <source>
        <dbReference type="EMBL" id="MDJ1159261.1"/>
    </source>
</evidence>
<dbReference type="InterPro" id="IPR005624">
    <property type="entry name" value="PduO/GlcC-like"/>
</dbReference>
<evidence type="ECO:0000256" key="1">
    <source>
        <dbReference type="SAM" id="SignalP"/>
    </source>
</evidence>
<organism evidence="2 3">
    <name type="scientific">Chelatococcus albus</name>
    <dbReference type="NCBI Taxonomy" id="3047466"/>
    <lineage>
        <taxon>Bacteria</taxon>
        <taxon>Pseudomonadati</taxon>
        <taxon>Pseudomonadota</taxon>
        <taxon>Alphaproteobacteria</taxon>
        <taxon>Hyphomicrobiales</taxon>
        <taxon>Chelatococcaceae</taxon>
        <taxon>Chelatococcus</taxon>
    </lineage>
</organism>
<gene>
    <name evidence="2" type="ORF">QNA08_13555</name>
</gene>
<reference evidence="2 3" key="1">
    <citation type="submission" date="2023-05" db="EMBL/GenBank/DDBJ databases">
        <title>Chelatococcus sp. nov., a moderately thermophilic bacterium isolated from hot spring microbial mat.</title>
        <authorList>
            <person name="Hu C.-J."/>
            <person name="Li W.-J."/>
        </authorList>
    </citation>
    <scope>NUCLEOTIDE SEQUENCE [LARGE SCALE GENOMIC DNA]</scope>
    <source>
        <strain evidence="2 3">SYSU G07232</strain>
    </source>
</reference>
<accession>A0ABT7AIQ4</accession>
<feature type="signal peptide" evidence="1">
    <location>
        <begin position="1"/>
        <end position="24"/>
    </location>
</feature>
<dbReference type="PANTHER" id="PTHR34309">
    <property type="entry name" value="SLR1406 PROTEIN"/>
    <property type="match status" value="1"/>
</dbReference>
<sequence length="165" mass="16708">MPKHLLAAAAAAATLAFVGAPAQAQVLQERNMPLGLAVELAQATVDACAAKNYNVAAAVVDRNGVLRALLRADRAGPHTVDSARRKAFTSASMRAPTGAIAENVEKNPAARQLVAIDGFLVLGGGVPVKIGEETIGAVGAGGAPGGHLDEECAKAGIEKIQTKLK</sequence>
<dbReference type="InterPro" id="IPR038084">
    <property type="entry name" value="PduO/GlcC-like_sf"/>
</dbReference>
<dbReference type="EMBL" id="JASJEV010000008">
    <property type="protein sequence ID" value="MDJ1159261.1"/>
    <property type="molecule type" value="Genomic_DNA"/>
</dbReference>
<proteinExistence type="predicted"/>
<evidence type="ECO:0000313" key="3">
    <source>
        <dbReference type="Proteomes" id="UP001321492"/>
    </source>
</evidence>
<dbReference type="RefSeq" id="WP_283741262.1">
    <property type="nucleotide sequence ID" value="NZ_JASJEV010000008.1"/>
</dbReference>
<name>A0ABT7AIQ4_9HYPH</name>